<organism evidence="1 2">
    <name type="scientific">Smittium culicis</name>
    <dbReference type="NCBI Taxonomy" id="133412"/>
    <lineage>
        <taxon>Eukaryota</taxon>
        <taxon>Fungi</taxon>
        <taxon>Fungi incertae sedis</taxon>
        <taxon>Zoopagomycota</taxon>
        <taxon>Kickxellomycotina</taxon>
        <taxon>Harpellomycetes</taxon>
        <taxon>Harpellales</taxon>
        <taxon>Legeriomycetaceae</taxon>
        <taxon>Smittium</taxon>
    </lineage>
</organism>
<name>A0A1R1XDB8_9FUNG</name>
<dbReference type="OrthoDB" id="10457605at2759"/>
<proteinExistence type="predicted"/>
<evidence type="ECO:0000313" key="2">
    <source>
        <dbReference type="Proteomes" id="UP000187283"/>
    </source>
</evidence>
<dbReference type="Proteomes" id="UP000187283">
    <property type="component" value="Unassembled WGS sequence"/>
</dbReference>
<dbReference type="STRING" id="133412.A0A1R1XDB8"/>
<reference evidence="1 2" key="1">
    <citation type="submission" date="2017-01" db="EMBL/GenBank/DDBJ databases">
        <authorList>
            <person name="Mah S.A."/>
            <person name="Swanson W.J."/>
            <person name="Moy G.W."/>
            <person name="Vacquier V.D."/>
        </authorList>
    </citation>
    <scope>NUCLEOTIDE SEQUENCE [LARGE SCALE GENOMIC DNA]</scope>
    <source>
        <strain evidence="1 2">GSMNP</strain>
    </source>
</reference>
<dbReference type="EMBL" id="LSSN01003899">
    <property type="protein sequence ID" value="OMJ12593.1"/>
    <property type="molecule type" value="Genomic_DNA"/>
</dbReference>
<protein>
    <submittedName>
        <fullName evidence="1">Uncharacterized protein</fullName>
    </submittedName>
</protein>
<comment type="caution">
    <text evidence="1">The sequence shown here is derived from an EMBL/GenBank/DDBJ whole genome shotgun (WGS) entry which is preliminary data.</text>
</comment>
<accession>A0A1R1XDB8</accession>
<sequence>MVSFTRDIQHSELNARPTRCGPVCIPTEHKDRNLLQLVPKFEGIRPELEPNLPSSKVGQMRTSSIDSGNANVEVSHLIHRTHGPVYLSTTPPAVNDDHTRSKKRKISALDKQVLELDSIEDQQRLLKAQGLSNYAIDCLLSNKRHVQRRSRFSSVQQRYLYCRISNEINSEISVPQIINYLEEINTVDKLRVASIKS</sequence>
<gene>
    <name evidence="1" type="ORF">AYI70_g9017</name>
</gene>
<dbReference type="AlphaFoldDB" id="A0A1R1XDB8"/>
<keyword evidence="2" id="KW-1185">Reference proteome</keyword>
<evidence type="ECO:0000313" key="1">
    <source>
        <dbReference type="EMBL" id="OMJ12593.1"/>
    </source>
</evidence>